<accession>A0A8H7W265</accession>
<comment type="caution">
    <text evidence="6">The sequence shown here is derived from an EMBL/GenBank/DDBJ whole genome shotgun (WGS) entry which is preliminary data.</text>
</comment>
<feature type="transmembrane region" description="Helical" evidence="5">
    <location>
        <begin position="300"/>
        <end position="321"/>
    </location>
</feature>
<evidence type="ECO:0000313" key="7">
    <source>
        <dbReference type="Proteomes" id="UP000664132"/>
    </source>
</evidence>
<reference evidence="6" key="1">
    <citation type="submission" date="2021-02" db="EMBL/GenBank/DDBJ databases">
        <title>Genome sequence Cadophora malorum strain M34.</title>
        <authorList>
            <person name="Stefanovic E."/>
            <person name="Vu D."/>
            <person name="Scully C."/>
            <person name="Dijksterhuis J."/>
            <person name="Roader J."/>
            <person name="Houbraken J."/>
        </authorList>
    </citation>
    <scope>NUCLEOTIDE SEQUENCE</scope>
    <source>
        <strain evidence="6">M34</strain>
    </source>
</reference>
<keyword evidence="2 5" id="KW-0812">Transmembrane</keyword>
<evidence type="ECO:0008006" key="8">
    <source>
        <dbReference type="Google" id="ProtNLM"/>
    </source>
</evidence>
<evidence type="ECO:0000256" key="5">
    <source>
        <dbReference type="SAM" id="Phobius"/>
    </source>
</evidence>
<feature type="transmembrane region" description="Helical" evidence="5">
    <location>
        <begin position="159"/>
        <end position="177"/>
    </location>
</feature>
<protein>
    <recommendedName>
        <fullName evidence="8">Major facilitator superfamily (MFS) profile domain-containing protein</fullName>
    </recommendedName>
</protein>
<dbReference type="Gene3D" id="1.20.1250.20">
    <property type="entry name" value="MFS general substrate transporter like domains"/>
    <property type="match status" value="2"/>
</dbReference>
<keyword evidence="7" id="KW-1185">Reference proteome</keyword>
<dbReference type="OrthoDB" id="6770063at2759"/>
<organism evidence="6 7">
    <name type="scientific">Cadophora malorum</name>
    <dbReference type="NCBI Taxonomy" id="108018"/>
    <lineage>
        <taxon>Eukaryota</taxon>
        <taxon>Fungi</taxon>
        <taxon>Dikarya</taxon>
        <taxon>Ascomycota</taxon>
        <taxon>Pezizomycotina</taxon>
        <taxon>Leotiomycetes</taxon>
        <taxon>Helotiales</taxon>
        <taxon>Ploettnerulaceae</taxon>
        <taxon>Cadophora</taxon>
    </lineage>
</organism>
<dbReference type="GO" id="GO:0005886">
    <property type="term" value="C:plasma membrane"/>
    <property type="evidence" value="ECO:0007669"/>
    <property type="project" value="TreeGrafter"/>
</dbReference>
<dbReference type="InterPro" id="IPR011701">
    <property type="entry name" value="MFS"/>
</dbReference>
<dbReference type="Pfam" id="PF07690">
    <property type="entry name" value="MFS_1"/>
    <property type="match status" value="1"/>
</dbReference>
<feature type="transmembrane region" description="Helical" evidence="5">
    <location>
        <begin position="130"/>
        <end position="153"/>
    </location>
</feature>
<comment type="subcellular location">
    <subcellularLocation>
        <location evidence="1">Membrane</location>
        <topology evidence="1">Multi-pass membrane protein</topology>
    </subcellularLocation>
</comment>
<evidence type="ECO:0000256" key="3">
    <source>
        <dbReference type="ARBA" id="ARBA00022989"/>
    </source>
</evidence>
<feature type="transmembrane region" description="Helical" evidence="5">
    <location>
        <begin position="270"/>
        <end position="288"/>
    </location>
</feature>
<dbReference type="Proteomes" id="UP000664132">
    <property type="component" value="Unassembled WGS sequence"/>
</dbReference>
<dbReference type="EMBL" id="JAFJYH010000381">
    <property type="protein sequence ID" value="KAG4412392.1"/>
    <property type="molecule type" value="Genomic_DNA"/>
</dbReference>
<evidence type="ECO:0000313" key="6">
    <source>
        <dbReference type="EMBL" id="KAG4412392.1"/>
    </source>
</evidence>
<feature type="transmembrane region" description="Helical" evidence="5">
    <location>
        <begin position="372"/>
        <end position="393"/>
    </location>
</feature>
<dbReference type="GO" id="GO:0022857">
    <property type="term" value="F:transmembrane transporter activity"/>
    <property type="evidence" value="ECO:0007669"/>
    <property type="project" value="InterPro"/>
</dbReference>
<proteinExistence type="predicted"/>
<sequence length="479" mass="52843">MDGPAANTLSLSVYSPLHQPSPTYRYLTTDTYVTLPSCPETVAPLDLAPYASPFEWSQTRKGFTLWLLCIAATSTTYATGSYSPSARAMSEESQVSEVKILLGITTFCIGYAIAPMLFAPFSEIKGRYPVFLGAGVVLVSAQICCATTGSYFAMLFWRFWTGVGSSVFSTVAGGVVSDLYQEDDRSSPMALFAGASTFGMGLGPLVSGLFANWRWVFWVQYYENCEQAACFPRERIRWKVQSGEDRQSIRRILRTSACRPFYLLFTEPTIILFSLWLSFAWAILYLTFGSIPLFTSQQSSAVFSAICVGSIMSTLISVFRASLFKQPPQWVGPLRIPEVNLYSSCAESLLLPIGLLWLGWTQFDQIPWIIPALAVGCVTMGITSVYLAAFGYLTNAYPQYASSAFAAQSFCRTMLGGSLAPITTIMFKNLTFPGALSLLSGLSLLLATVPWLLVLYGPRIRTRSKYAKSSLVERHGWEY</sequence>
<feature type="transmembrane region" description="Helical" evidence="5">
    <location>
        <begin position="341"/>
        <end position="360"/>
    </location>
</feature>
<dbReference type="SUPFAM" id="SSF103473">
    <property type="entry name" value="MFS general substrate transporter"/>
    <property type="match status" value="1"/>
</dbReference>
<evidence type="ECO:0000256" key="4">
    <source>
        <dbReference type="ARBA" id="ARBA00023136"/>
    </source>
</evidence>
<name>A0A8H7W265_9HELO</name>
<evidence type="ECO:0000256" key="2">
    <source>
        <dbReference type="ARBA" id="ARBA00022692"/>
    </source>
</evidence>
<evidence type="ECO:0000256" key="1">
    <source>
        <dbReference type="ARBA" id="ARBA00004141"/>
    </source>
</evidence>
<dbReference type="AlphaFoldDB" id="A0A8H7W265"/>
<gene>
    <name evidence="6" type="ORF">IFR04_014460</name>
</gene>
<feature type="transmembrane region" description="Helical" evidence="5">
    <location>
        <begin position="63"/>
        <end position="80"/>
    </location>
</feature>
<feature type="transmembrane region" description="Helical" evidence="5">
    <location>
        <begin position="100"/>
        <end position="118"/>
    </location>
</feature>
<keyword evidence="4 5" id="KW-0472">Membrane</keyword>
<keyword evidence="3 5" id="KW-1133">Transmembrane helix</keyword>
<feature type="transmembrane region" description="Helical" evidence="5">
    <location>
        <begin position="189"/>
        <end position="211"/>
    </location>
</feature>
<dbReference type="PANTHER" id="PTHR23502">
    <property type="entry name" value="MAJOR FACILITATOR SUPERFAMILY"/>
    <property type="match status" value="1"/>
</dbReference>
<feature type="transmembrane region" description="Helical" evidence="5">
    <location>
        <begin position="435"/>
        <end position="456"/>
    </location>
</feature>
<dbReference type="InterPro" id="IPR036259">
    <property type="entry name" value="MFS_trans_sf"/>
</dbReference>
<dbReference type="PANTHER" id="PTHR23502:SF134">
    <property type="entry name" value="MAJOR FACILITATOR SUPERFAMILY (MFS) PROFILE DOMAIN-CONTAINING PROTEIN-RELATED"/>
    <property type="match status" value="1"/>
</dbReference>